<comment type="caution">
    <text evidence="3">The sequence shown here is derived from an EMBL/GenBank/DDBJ whole genome shotgun (WGS) entry which is preliminary data.</text>
</comment>
<keyword evidence="1" id="KW-0472">Membrane</keyword>
<feature type="transmembrane region" description="Helical" evidence="1">
    <location>
        <begin position="12"/>
        <end position="34"/>
    </location>
</feature>
<proteinExistence type="predicted"/>
<dbReference type="PROSITE" id="PS51178">
    <property type="entry name" value="PASTA"/>
    <property type="match status" value="1"/>
</dbReference>
<keyword evidence="1" id="KW-0812">Transmembrane</keyword>
<evidence type="ECO:0000313" key="4">
    <source>
        <dbReference type="Proteomes" id="UP001183202"/>
    </source>
</evidence>
<dbReference type="CDD" id="cd06577">
    <property type="entry name" value="PASTA_pknB"/>
    <property type="match status" value="1"/>
</dbReference>
<sequence>MDVRRNRQQRRAVVAAGVVGAVVLGVLTGCGAGADERVAAPSPAPVGTPEPLPPALALPGLVGKGLQQAEDEAQAAGFFALTSHDALGQRRDQVQDREWTVCFQDPAAGPAPSSTLVDLGAVRLGEACPATDQGAATALDHDAADGTTLPDVVGLSVAQATRSLGSDPVTLRDATGAGRSVDAARNWQVCAQEPAAGAPRGGMVTLAVVTLAEDC</sequence>
<dbReference type="EMBL" id="JAVREJ010000015">
    <property type="protein sequence ID" value="MDT0351889.1"/>
    <property type="molecule type" value="Genomic_DNA"/>
</dbReference>
<keyword evidence="1" id="KW-1133">Transmembrane helix</keyword>
<evidence type="ECO:0000256" key="1">
    <source>
        <dbReference type="SAM" id="Phobius"/>
    </source>
</evidence>
<dbReference type="PROSITE" id="PS51257">
    <property type="entry name" value="PROKAR_LIPOPROTEIN"/>
    <property type="match status" value="1"/>
</dbReference>
<evidence type="ECO:0000259" key="2">
    <source>
        <dbReference type="PROSITE" id="PS51178"/>
    </source>
</evidence>
<accession>A0ABU2NDF1</accession>
<name>A0ABU2NDF1_9PSEU</name>
<reference evidence="4" key="1">
    <citation type="submission" date="2023-07" db="EMBL/GenBank/DDBJ databases">
        <title>30 novel species of actinomycetes from the DSMZ collection.</title>
        <authorList>
            <person name="Nouioui I."/>
        </authorList>
    </citation>
    <scope>NUCLEOTIDE SEQUENCE [LARGE SCALE GENOMIC DNA]</scope>
    <source>
        <strain evidence="4">DSM 45834</strain>
    </source>
</reference>
<dbReference type="Gene3D" id="3.30.10.20">
    <property type="match status" value="2"/>
</dbReference>
<gene>
    <name evidence="3" type="ORF">RM445_20390</name>
</gene>
<dbReference type="InterPro" id="IPR005543">
    <property type="entry name" value="PASTA_dom"/>
</dbReference>
<dbReference type="Proteomes" id="UP001183202">
    <property type="component" value="Unassembled WGS sequence"/>
</dbReference>
<organism evidence="3 4">
    <name type="scientific">Pseudonocardia charpentierae</name>
    <dbReference type="NCBI Taxonomy" id="3075545"/>
    <lineage>
        <taxon>Bacteria</taxon>
        <taxon>Bacillati</taxon>
        <taxon>Actinomycetota</taxon>
        <taxon>Actinomycetes</taxon>
        <taxon>Pseudonocardiales</taxon>
        <taxon>Pseudonocardiaceae</taxon>
        <taxon>Pseudonocardia</taxon>
    </lineage>
</organism>
<keyword evidence="4" id="KW-1185">Reference proteome</keyword>
<protein>
    <recommendedName>
        <fullName evidence="2">PASTA domain-containing protein</fullName>
    </recommendedName>
</protein>
<feature type="domain" description="PASTA" evidence="2">
    <location>
        <begin position="143"/>
        <end position="210"/>
    </location>
</feature>
<dbReference type="RefSeq" id="WP_311558379.1">
    <property type="nucleotide sequence ID" value="NZ_JAVREJ010000015.1"/>
</dbReference>
<evidence type="ECO:0000313" key="3">
    <source>
        <dbReference type="EMBL" id="MDT0351889.1"/>
    </source>
</evidence>